<evidence type="ECO:0000256" key="3">
    <source>
        <dbReference type="SAM" id="MobiDB-lite"/>
    </source>
</evidence>
<dbReference type="Gene3D" id="2.150.10.10">
    <property type="entry name" value="Serralysin-like metalloprotease, C-terminal"/>
    <property type="match status" value="4"/>
</dbReference>
<dbReference type="PROSITE" id="PS00330">
    <property type="entry name" value="HEMOLYSIN_CALCIUM"/>
    <property type="match status" value="1"/>
</dbReference>
<dbReference type="InterPro" id="IPR001343">
    <property type="entry name" value="Hemolysn_Ca-bd"/>
</dbReference>
<dbReference type="SUPFAM" id="SSF52266">
    <property type="entry name" value="SGNH hydrolase"/>
    <property type="match status" value="1"/>
</dbReference>
<dbReference type="GO" id="GO:0005576">
    <property type="term" value="C:extracellular region"/>
    <property type="evidence" value="ECO:0007669"/>
    <property type="project" value="UniProtKB-SubCell"/>
</dbReference>
<gene>
    <name evidence="4" type="ORF">ATI53_1002139</name>
</gene>
<evidence type="ECO:0000313" key="5">
    <source>
        <dbReference type="Proteomes" id="UP000249165"/>
    </source>
</evidence>
<accession>A0A327YPT7</accession>
<dbReference type="PANTHER" id="PTHR38340">
    <property type="entry name" value="S-LAYER PROTEIN"/>
    <property type="match status" value="1"/>
</dbReference>
<organism evidence="4 5">
    <name type="scientific">Salipiger aestuarii</name>
    <dbReference type="NCBI Taxonomy" id="568098"/>
    <lineage>
        <taxon>Bacteria</taxon>
        <taxon>Pseudomonadati</taxon>
        <taxon>Pseudomonadota</taxon>
        <taxon>Alphaproteobacteria</taxon>
        <taxon>Rhodobacterales</taxon>
        <taxon>Roseobacteraceae</taxon>
        <taxon>Salipiger</taxon>
    </lineage>
</organism>
<comment type="caution">
    <text evidence="4">The sequence shown here is derived from an EMBL/GenBank/DDBJ whole genome shotgun (WGS) entry which is preliminary data.</text>
</comment>
<evidence type="ECO:0000256" key="2">
    <source>
        <dbReference type="ARBA" id="ARBA00022525"/>
    </source>
</evidence>
<protein>
    <submittedName>
        <fullName evidence="4">Hemolysin type calcium-binding protein</fullName>
    </submittedName>
</protein>
<keyword evidence="5" id="KW-1185">Reference proteome</keyword>
<dbReference type="RefSeq" id="WP_111549621.1">
    <property type="nucleotide sequence ID" value="NZ_LIGL01000010.1"/>
</dbReference>
<reference evidence="4 5" key="1">
    <citation type="submission" date="2018-06" db="EMBL/GenBank/DDBJ databases">
        <title>Genomic Encyclopedia of Archaeal and Bacterial Type Strains, Phase II (KMG-II): from individual species to whole genera.</title>
        <authorList>
            <person name="Goeker M."/>
        </authorList>
    </citation>
    <scope>NUCLEOTIDE SEQUENCE [LARGE SCALE GENOMIC DNA]</scope>
    <source>
        <strain evidence="4 5">DSM 22011</strain>
    </source>
</reference>
<dbReference type="PANTHER" id="PTHR38340:SF1">
    <property type="entry name" value="S-LAYER PROTEIN"/>
    <property type="match status" value="1"/>
</dbReference>
<dbReference type="EMBL" id="QLMG01000002">
    <property type="protein sequence ID" value="RAK22960.1"/>
    <property type="molecule type" value="Genomic_DNA"/>
</dbReference>
<dbReference type="InterPro" id="IPR018511">
    <property type="entry name" value="Hemolysin-typ_Ca-bd_CS"/>
</dbReference>
<dbReference type="OrthoDB" id="8479154at2"/>
<sequence>MQTFIRTEGDSLMSTRLSSEIGRIVGAYAVQTTSVGGSGLAGVAARVTAPENAALLAGTTVIWDGSWNGLPIADGVPDVAAYLDDLRVAIDALGHLRFLIIPPILPYGSGLASGTGAILTEIWDEMDRRWPGHVLDWTDAMPLVDDYLPAAYFRDPAVDYMHINQLAAQAVADLVVRALDTRGWFDAAGALSGNARITATPVANRIDAGAGTDSVVGNGGADTIIGGTGADTLRGGTGDDLIFGNPQDDRLFGGAGNDIVRGGNGRDRAWLGNGNDIYTDTRQGGSFGTDVVNGGAGRDQMHGGGGDDSLHAGADDDTLYGGSGADLLRGGAGDDLIFGGTYGDRVVGGAGNDTLRGGGGADTFVFFDGDGHDLVSDFAVSADRIELRGIVASVDEVEMTQSDEGTRLGWADGSFFLSGIMADDWDAIVFDIV</sequence>
<dbReference type="Proteomes" id="UP000249165">
    <property type="component" value="Unassembled WGS sequence"/>
</dbReference>
<dbReference type="SUPFAM" id="SSF51120">
    <property type="entry name" value="beta-Roll"/>
    <property type="match status" value="2"/>
</dbReference>
<dbReference type="PRINTS" id="PR00313">
    <property type="entry name" value="CABNDNGRPT"/>
</dbReference>
<dbReference type="InterPro" id="IPR011049">
    <property type="entry name" value="Serralysin-like_metalloprot_C"/>
</dbReference>
<dbReference type="InterPro" id="IPR050557">
    <property type="entry name" value="RTX_toxin/Mannuronan_C5-epim"/>
</dbReference>
<dbReference type="AlphaFoldDB" id="A0A327YPT7"/>
<evidence type="ECO:0000313" key="4">
    <source>
        <dbReference type="EMBL" id="RAK22960.1"/>
    </source>
</evidence>
<keyword evidence="2" id="KW-0964">Secreted</keyword>
<comment type="subcellular location">
    <subcellularLocation>
        <location evidence="1">Secreted</location>
    </subcellularLocation>
</comment>
<evidence type="ECO:0000256" key="1">
    <source>
        <dbReference type="ARBA" id="ARBA00004613"/>
    </source>
</evidence>
<dbReference type="GO" id="GO:0005509">
    <property type="term" value="F:calcium ion binding"/>
    <property type="evidence" value="ECO:0007669"/>
    <property type="project" value="InterPro"/>
</dbReference>
<proteinExistence type="predicted"/>
<feature type="compositionally biased region" description="Gly residues" evidence="3">
    <location>
        <begin position="294"/>
        <end position="307"/>
    </location>
</feature>
<dbReference type="Pfam" id="PF00353">
    <property type="entry name" value="HemolysinCabind"/>
    <property type="match status" value="4"/>
</dbReference>
<feature type="region of interest" description="Disordered" evidence="3">
    <location>
        <begin position="294"/>
        <end position="315"/>
    </location>
</feature>
<name>A0A327YPT7_9RHOB</name>